<reference evidence="2 3" key="1">
    <citation type="journal article" date="2023" name="Hortic Res">
        <title>Pangenome of water caltrop reveals structural variations and asymmetric subgenome divergence after allopolyploidization.</title>
        <authorList>
            <person name="Zhang X."/>
            <person name="Chen Y."/>
            <person name="Wang L."/>
            <person name="Yuan Y."/>
            <person name="Fang M."/>
            <person name="Shi L."/>
            <person name="Lu R."/>
            <person name="Comes H.P."/>
            <person name="Ma Y."/>
            <person name="Chen Y."/>
            <person name="Huang G."/>
            <person name="Zhou Y."/>
            <person name="Zheng Z."/>
            <person name="Qiu Y."/>
        </authorList>
    </citation>
    <scope>NUCLEOTIDE SEQUENCE [LARGE SCALE GENOMIC DNA]</scope>
    <source>
        <strain evidence="2">F231</strain>
    </source>
</reference>
<evidence type="ECO:0000313" key="2">
    <source>
        <dbReference type="EMBL" id="KAK4795270.1"/>
    </source>
</evidence>
<dbReference type="PANTHER" id="PTHR31798:SF3">
    <property type="entry name" value="OS01G0103800 PROTEIN"/>
    <property type="match status" value="1"/>
</dbReference>
<evidence type="ECO:0000256" key="1">
    <source>
        <dbReference type="SAM" id="MobiDB-lite"/>
    </source>
</evidence>
<dbReference type="AlphaFoldDB" id="A0AAN7LYE1"/>
<dbReference type="EMBL" id="JAXQNO010000007">
    <property type="protein sequence ID" value="KAK4795270.1"/>
    <property type="molecule type" value="Genomic_DNA"/>
</dbReference>
<dbReference type="Proteomes" id="UP001346149">
    <property type="component" value="Unassembled WGS sequence"/>
</dbReference>
<evidence type="ECO:0000313" key="3">
    <source>
        <dbReference type="Proteomes" id="UP001346149"/>
    </source>
</evidence>
<accession>A0AAN7LYE1</accession>
<name>A0AAN7LYE1_TRANT</name>
<gene>
    <name evidence="2" type="ORF">SAY86_013264</name>
</gene>
<feature type="region of interest" description="Disordered" evidence="1">
    <location>
        <begin position="164"/>
        <end position="196"/>
    </location>
</feature>
<comment type="caution">
    <text evidence="2">The sequence shown here is derived from an EMBL/GenBank/DDBJ whole genome shotgun (WGS) entry which is preliminary data.</text>
</comment>
<feature type="region of interest" description="Disordered" evidence="1">
    <location>
        <begin position="75"/>
        <end position="105"/>
    </location>
</feature>
<sequence>MFATGPYAHETQLVSPLVFSTFTTKPSTAPLTPPPELAHLSTTPSSPKVPYAQYLLSSRDVKVAQYPLYPESPASSLRSPISRVSSGGNGYQGWQNTSRSPKQDAEELEAYRASFGFSADEIITTAQYAETAEVADDSFTIRPPVEEIVQSPPVDEKQMVVMKSQTNLRTPKGIVPESDLGESSAFTMSTSKNRGK</sequence>
<dbReference type="PANTHER" id="PTHR31798">
    <property type="entry name" value="HYDROXYPROLINE-RICH GLYCOPROTEIN-LIKE"/>
    <property type="match status" value="1"/>
</dbReference>
<dbReference type="InterPro" id="IPR040420">
    <property type="entry name" value="At1g76660-like"/>
</dbReference>
<proteinExistence type="predicted"/>
<organism evidence="2 3">
    <name type="scientific">Trapa natans</name>
    <name type="common">Water chestnut</name>
    <dbReference type="NCBI Taxonomy" id="22666"/>
    <lineage>
        <taxon>Eukaryota</taxon>
        <taxon>Viridiplantae</taxon>
        <taxon>Streptophyta</taxon>
        <taxon>Embryophyta</taxon>
        <taxon>Tracheophyta</taxon>
        <taxon>Spermatophyta</taxon>
        <taxon>Magnoliopsida</taxon>
        <taxon>eudicotyledons</taxon>
        <taxon>Gunneridae</taxon>
        <taxon>Pentapetalae</taxon>
        <taxon>rosids</taxon>
        <taxon>malvids</taxon>
        <taxon>Myrtales</taxon>
        <taxon>Lythraceae</taxon>
        <taxon>Trapa</taxon>
    </lineage>
</organism>
<feature type="compositionally biased region" description="Low complexity" evidence="1">
    <location>
        <begin position="75"/>
        <end position="86"/>
    </location>
</feature>
<feature type="compositionally biased region" description="Polar residues" evidence="1">
    <location>
        <begin position="184"/>
        <end position="196"/>
    </location>
</feature>
<keyword evidence="3" id="KW-1185">Reference proteome</keyword>
<protein>
    <submittedName>
        <fullName evidence="2">Uncharacterized protein</fullName>
    </submittedName>
</protein>